<dbReference type="EMBL" id="BAABEO010000001">
    <property type="protein sequence ID" value="GAA3665363.1"/>
    <property type="molecule type" value="Genomic_DNA"/>
</dbReference>
<proteinExistence type="predicted"/>
<feature type="domain" description="PRTase associated wHTH" evidence="3">
    <location>
        <begin position="330"/>
        <end position="398"/>
    </location>
</feature>
<feature type="domain" description="PRTase-CE" evidence="2">
    <location>
        <begin position="11"/>
        <end position="272"/>
    </location>
</feature>
<feature type="region of interest" description="Disordered" evidence="1">
    <location>
        <begin position="377"/>
        <end position="401"/>
    </location>
</feature>
<sequence length="401" mass="44797">MELSKTRRAAEWLKQFEVDDQAAAMTLLDSVRFLQGGEVITGIRRSIEELLADRQERFPVALVPIISSEDMIREDDIDDDAELTTFCGFNPAQPIANNPGSEALMAQLIREVRKASPSTSIFSAPLTLEEMRTSKVHTLLCVTDYIGSGQQVLDYVETWCRNRTIRSWRSFKWLQIGVIAYAATSAGKSAVETSPHIDFLKVTEIAPGIREIENSYLGAKVKEVCRIYAKHGKVWPALGYRGSAGLFASSFSVPNNLPAILIKRSKRWEPFFDGRSVSTSLSDEIGSHVPGVNISQQLLDAGQVRLAARHRDGHIDRPWQMHMIMLGLLPRAEEQLALALGLHLPAVRAILVSLERLQLIDTKGRLTSAGYEALASHRRKPRRAPALLTPDPSPYYPRYKR</sequence>
<name>A0ABP7BPG8_9MICC</name>
<gene>
    <name evidence="4" type="ORF">GCM10023081_00280</name>
</gene>
<accession>A0ABP7BPG8</accession>
<dbReference type="Pfam" id="PF24390">
    <property type="entry name" value="PRTase-CE"/>
    <property type="match status" value="1"/>
</dbReference>
<keyword evidence="5" id="KW-1185">Reference proteome</keyword>
<protein>
    <submittedName>
        <fullName evidence="4">Uncharacterized protein</fullName>
    </submittedName>
</protein>
<evidence type="ECO:0000259" key="2">
    <source>
        <dbReference type="Pfam" id="PF24390"/>
    </source>
</evidence>
<reference evidence="5" key="1">
    <citation type="journal article" date="2019" name="Int. J. Syst. Evol. Microbiol.">
        <title>The Global Catalogue of Microorganisms (GCM) 10K type strain sequencing project: providing services to taxonomists for standard genome sequencing and annotation.</title>
        <authorList>
            <consortium name="The Broad Institute Genomics Platform"/>
            <consortium name="The Broad Institute Genome Sequencing Center for Infectious Disease"/>
            <person name="Wu L."/>
            <person name="Ma J."/>
        </authorList>
    </citation>
    <scope>NUCLEOTIDE SEQUENCE [LARGE SCALE GENOMIC DNA]</scope>
    <source>
        <strain evidence="5">JCM 30742</strain>
    </source>
</reference>
<dbReference type="Pfam" id="PF24409">
    <property type="entry name" value="wHTH-PRTase_assc"/>
    <property type="match status" value="1"/>
</dbReference>
<evidence type="ECO:0000256" key="1">
    <source>
        <dbReference type="SAM" id="MobiDB-lite"/>
    </source>
</evidence>
<dbReference type="Proteomes" id="UP001500752">
    <property type="component" value="Unassembled WGS sequence"/>
</dbReference>
<evidence type="ECO:0000313" key="4">
    <source>
        <dbReference type="EMBL" id="GAA3665363.1"/>
    </source>
</evidence>
<evidence type="ECO:0000259" key="3">
    <source>
        <dbReference type="Pfam" id="PF24409"/>
    </source>
</evidence>
<dbReference type="InterPro" id="IPR057055">
    <property type="entry name" value="wHTH-PRTase_assoc"/>
</dbReference>
<dbReference type="InterPro" id="IPR056920">
    <property type="entry name" value="PRTase-CE"/>
</dbReference>
<dbReference type="RefSeq" id="WP_345147565.1">
    <property type="nucleotide sequence ID" value="NZ_BAABEO010000001.1"/>
</dbReference>
<comment type="caution">
    <text evidence="4">The sequence shown here is derived from an EMBL/GenBank/DDBJ whole genome shotgun (WGS) entry which is preliminary data.</text>
</comment>
<organism evidence="4 5">
    <name type="scientific">Arthrobacter ginkgonis</name>
    <dbReference type="NCBI Taxonomy" id="1630594"/>
    <lineage>
        <taxon>Bacteria</taxon>
        <taxon>Bacillati</taxon>
        <taxon>Actinomycetota</taxon>
        <taxon>Actinomycetes</taxon>
        <taxon>Micrococcales</taxon>
        <taxon>Micrococcaceae</taxon>
        <taxon>Arthrobacter</taxon>
    </lineage>
</organism>
<evidence type="ECO:0000313" key="5">
    <source>
        <dbReference type="Proteomes" id="UP001500752"/>
    </source>
</evidence>